<dbReference type="Proteomes" id="UP000297966">
    <property type="component" value="Unassembled WGS sequence"/>
</dbReference>
<proteinExistence type="predicted"/>
<sequence>MLRHPRTLCPMCRAEAVLARITPGPFGFDIRTFECPACKDVHQLVADLVDPMKSPRTTGWLHGQLHAPT</sequence>
<protein>
    <submittedName>
        <fullName evidence="1">Response regulator</fullName>
    </submittedName>
</protein>
<name>A0A4Y9L3S6_9BRAD</name>
<keyword evidence="2" id="KW-1185">Reference proteome</keyword>
<reference evidence="1 2" key="1">
    <citation type="submission" date="2019-03" db="EMBL/GenBank/DDBJ databases">
        <title>Bradyrhizobium diversity isolated from nodules of Chamaecrista fasciculata.</title>
        <authorList>
            <person name="Klepa M.S."/>
            <person name="Urquiaga M.O."/>
            <person name="Hungria M."/>
            <person name="Delamuta J.R."/>
        </authorList>
    </citation>
    <scope>NUCLEOTIDE SEQUENCE [LARGE SCALE GENOMIC DNA]</scope>
    <source>
        <strain evidence="1 2">CNPSo 3448</strain>
    </source>
</reference>
<accession>A0A4Y9L3S6</accession>
<gene>
    <name evidence="1" type="ORF">E4K65_45300</name>
</gene>
<dbReference type="EMBL" id="SPQT01000066">
    <property type="protein sequence ID" value="TFV36482.1"/>
    <property type="molecule type" value="Genomic_DNA"/>
</dbReference>
<dbReference type="AlphaFoldDB" id="A0A4Y9L3S6"/>
<organism evidence="1 2">
    <name type="scientific">Bradyrhizobium niftali</name>
    <dbReference type="NCBI Taxonomy" id="2560055"/>
    <lineage>
        <taxon>Bacteria</taxon>
        <taxon>Pseudomonadati</taxon>
        <taxon>Pseudomonadota</taxon>
        <taxon>Alphaproteobacteria</taxon>
        <taxon>Hyphomicrobiales</taxon>
        <taxon>Nitrobacteraceae</taxon>
        <taxon>Bradyrhizobium</taxon>
    </lineage>
</organism>
<dbReference type="OrthoDB" id="8141058at2"/>
<evidence type="ECO:0000313" key="1">
    <source>
        <dbReference type="EMBL" id="TFV36482.1"/>
    </source>
</evidence>
<comment type="caution">
    <text evidence="1">The sequence shown here is derived from an EMBL/GenBank/DDBJ whole genome shotgun (WGS) entry which is preliminary data.</text>
</comment>
<evidence type="ECO:0000313" key="2">
    <source>
        <dbReference type="Proteomes" id="UP000297966"/>
    </source>
</evidence>